<dbReference type="Pfam" id="PF12804">
    <property type="entry name" value="NTP_transf_3"/>
    <property type="match status" value="1"/>
</dbReference>
<accession>A0A4V2S5G3</accession>
<keyword evidence="3" id="KW-1185">Reference proteome</keyword>
<dbReference type="SUPFAM" id="SSF53448">
    <property type="entry name" value="Nucleotide-diphospho-sugar transferases"/>
    <property type="match status" value="1"/>
</dbReference>
<comment type="caution">
    <text evidence="2">The sequence shown here is derived from an EMBL/GenBank/DDBJ whole genome shotgun (WGS) entry which is preliminary data.</text>
</comment>
<evidence type="ECO:0000259" key="1">
    <source>
        <dbReference type="Pfam" id="PF12804"/>
    </source>
</evidence>
<dbReference type="OrthoDB" id="4427994at2"/>
<evidence type="ECO:0000313" key="2">
    <source>
        <dbReference type="EMBL" id="TCO52040.1"/>
    </source>
</evidence>
<dbReference type="InterPro" id="IPR029044">
    <property type="entry name" value="Nucleotide-diphossugar_trans"/>
</dbReference>
<dbReference type="InterPro" id="IPR025877">
    <property type="entry name" value="MobA-like_NTP_Trfase"/>
</dbReference>
<proteinExistence type="predicted"/>
<evidence type="ECO:0000313" key="3">
    <source>
        <dbReference type="Proteomes" id="UP000295573"/>
    </source>
</evidence>
<gene>
    <name evidence="2" type="ORF">EV646_1011037</name>
</gene>
<reference evidence="2 3" key="1">
    <citation type="journal article" date="2015" name="Stand. Genomic Sci.">
        <title>Genomic Encyclopedia of Bacterial and Archaeal Type Strains, Phase III: the genomes of soil and plant-associated and newly described type strains.</title>
        <authorList>
            <person name="Whitman W.B."/>
            <person name="Woyke T."/>
            <person name="Klenk H.P."/>
            <person name="Zhou Y."/>
            <person name="Lilburn T.G."/>
            <person name="Beck B.J."/>
            <person name="De Vos P."/>
            <person name="Vandamme P."/>
            <person name="Eisen J.A."/>
            <person name="Garrity G."/>
            <person name="Hugenholtz P."/>
            <person name="Kyrpides N.C."/>
        </authorList>
    </citation>
    <scope>NUCLEOTIDE SEQUENCE [LARGE SCALE GENOMIC DNA]</scope>
    <source>
        <strain evidence="2 3">VKM Ac-2541</strain>
    </source>
</reference>
<feature type="domain" description="MobA-like NTP transferase" evidence="1">
    <location>
        <begin position="5"/>
        <end position="169"/>
    </location>
</feature>
<sequence length="196" mass="20212">MKIAALVLAAGAGRRMGGPKALVHDPDGIPWVVRTARLLTTAGCSPVLVVIGAEADQVAAALTAEPVEVVVAGDWQKGMGASLRAGLRQVQLGGDELGSVLVAPVDVPGLTADVVRRVSAQAGEQALVRAVYYGKPGHPVLLGREHWDGVIASAAGDEGARAYLKQHRAVEIECSDLADGADVDTREDLPPGHRLG</sequence>
<dbReference type="CDD" id="cd04182">
    <property type="entry name" value="GT_2_like_f"/>
    <property type="match status" value="1"/>
</dbReference>
<name>A0A4V2S5G3_9ACTN</name>
<organism evidence="2 3">
    <name type="scientific">Kribbella antiqua</name>
    <dbReference type="NCBI Taxonomy" id="2512217"/>
    <lineage>
        <taxon>Bacteria</taxon>
        <taxon>Bacillati</taxon>
        <taxon>Actinomycetota</taxon>
        <taxon>Actinomycetes</taxon>
        <taxon>Propionibacteriales</taxon>
        <taxon>Kribbellaceae</taxon>
        <taxon>Kribbella</taxon>
    </lineage>
</organism>
<dbReference type="EMBL" id="SLWR01000001">
    <property type="protein sequence ID" value="TCO52040.1"/>
    <property type="molecule type" value="Genomic_DNA"/>
</dbReference>
<dbReference type="AlphaFoldDB" id="A0A4V2S5G3"/>
<dbReference type="Proteomes" id="UP000295573">
    <property type="component" value="Unassembled WGS sequence"/>
</dbReference>
<dbReference type="RefSeq" id="WP_132144323.1">
    <property type="nucleotide sequence ID" value="NZ_SLWR01000001.1"/>
</dbReference>
<dbReference type="Gene3D" id="3.90.550.10">
    <property type="entry name" value="Spore Coat Polysaccharide Biosynthesis Protein SpsA, Chain A"/>
    <property type="match status" value="1"/>
</dbReference>
<protein>
    <submittedName>
        <fullName evidence="2">Nicotine blue oxidoreductase</fullName>
    </submittedName>
</protein>
<dbReference type="GO" id="GO:0016779">
    <property type="term" value="F:nucleotidyltransferase activity"/>
    <property type="evidence" value="ECO:0007669"/>
    <property type="project" value="UniProtKB-ARBA"/>
</dbReference>
<dbReference type="PANTHER" id="PTHR43777:SF1">
    <property type="entry name" value="MOLYBDENUM COFACTOR CYTIDYLYLTRANSFERASE"/>
    <property type="match status" value="1"/>
</dbReference>
<dbReference type="PANTHER" id="PTHR43777">
    <property type="entry name" value="MOLYBDENUM COFACTOR CYTIDYLYLTRANSFERASE"/>
    <property type="match status" value="1"/>
</dbReference>